<name>A0A6P6RVM0_9EIME</name>
<dbReference type="AlphaFoldDB" id="A0A6P6RVM0"/>
<evidence type="ECO:0000259" key="2">
    <source>
        <dbReference type="Pfam" id="PF03109"/>
    </source>
</evidence>
<dbReference type="Pfam" id="PF03109">
    <property type="entry name" value="ABC1"/>
    <property type="match status" value="1"/>
</dbReference>
<keyword evidence="1" id="KW-0472">Membrane</keyword>
<sequence length="1045" mass="114072">MDLLRRASSGPVRIRGTVVSRSTVGIGSNRGCLSAHRREPGHELHSSCERRTDVQAESLAHHSAAPNAAKSLSSQAPNIGSSPLLVGSHPVPCKTHWGSPYACSDLGFRQFYCKYFNRGPRGTIPREGGQRFSHLLSWQPGRSALNCAFHSNYECERSPSFSASRAGFQERHCIATFPPSAGLRRRKQGSAQLYVHPKPGDGQETTTSLHGSCFRSRLGLSKSSKSRQPLHDERHPLFRIRAFSLAIAAVCFVPLIIDEDTPIGFDGGGELLSCNSESLVGTSSGANNTVAINDENEPGETNSSSGRLFEIAVLQRRLRSFQQRLTRYTSQLLLVGCGGYSGSEYTDAHYLWGAVWQRFLFLWAASRNASEVANFAVMKECNANKKTIPSAADAGLSQSEDALQEQNIERDATANAAAKESTEPRDISTNQEIFAGHASKTTVRTSYAQKAIHVAAEAAHCGVVPPSQWTKEPELLEKNTNCRQAGDEAGFSLGGIASWFRPLGFFFGMAASVCQRLLYVVPLAFSAAVAAFWLLLLPIVSSALHFCGLESEKVVHWESVAQRELEEVIFTAVTAAASAAGPTYVKFLQWIATRPDLFHESLCSRCAKLQTAVQPFAYPRAALLLREQFGEDVEEHLVLDPTPIGCGCIAQVYRAYLLLSAGASDQSKRFFLDHAFVLGGSTLKSVDSKPEEGGKLPPVAVAVKIMRPGVREAMEFDLYIMLMLASALQWLPAFDFVAIKNSVEEFATAMRRQLDFGLEEHHLKRFRNSFGLPSLSIPDDVVPIRNKCRRMREPTHEATPAVDPQTKGQHNSFIGSLSRKILGMRRQVTFPYPFESLSSSEVLVMTLEPGFTLNELLKTRVKLKGTKQGQPKTNMAKSQWDALISNTPTGGGTQDAGGSLNSAAKRIIELIFPVLPDAPRTLVSPEPVSLDGPLELVVLDCGLAASLKQADRVNFVTLLEAVRRKHGRDAGVAMLQRARKNACKDKEGFFSEVEALINEYHFEIVVAMSVLEGVGAQLCPDADVLRTALPYSCMASKLLGCASEA</sequence>
<dbReference type="PANTHER" id="PTHR45890:SF1">
    <property type="entry name" value="AARF DOMAIN CONTAINING KINASE 2"/>
    <property type="match status" value="1"/>
</dbReference>
<proteinExistence type="predicted"/>
<evidence type="ECO:0000256" key="1">
    <source>
        <dbReference type="SAM" id="Phobius"/>
    </source>
</evidence>
<organism evidence="3 4">
    <name type="scientific">Cyclospora cayetanensis</name>
    <dbReference type="NCBI Taxonomy" id="88456"/>
    <lineage>
        <taxon>Eukaryota</taxon>
        <taxon>Sar</taxon>
        <taxon>Alveolata</taxon>
        <taxon>Apicomplexa</taxon>
        <taxon>Conoidasida</taxon>
        <taxon>Coccidia</taxon>
        <taxon>Eucoccidiorida</taxon>
        <taxon>Eimeriorina</taxon>
        <taxon>Eimeriidae</taxon>
        <taxon>Cyclospora</taxon>
    </lineage>
</organism>
<feature type="domain" description="ABC1 atypical kinase-like" evidence="2">
    <location>
        <begin position="700"/>
        <end position="778"/>
    </location>
</feature>
<evidence type="ECO:0000313" key="4">
    <source>
        <dbReference type="RefSeq" id="XP_026191155.1"/>
    </source>
</evidence>
<dbReference type="GeneID" id="34622860"/>
<dbReference type="Proteomes" id="UP000515125">
    <property type="component" value="Unplaced"/>
</dbReference>
<gene>
    <name evidence="4" type="primary">LOC34622860</name>
</gene>
<dbReference type="InterPro" id="IPR052402">
    <property type="entry name" value="ADCK_kinase"/>
</dbReference>
<keyword evidence="1" id="KW-0812">Transmembrane</keyword>
<keyword evidence="1" id="KW-1133">Transmembrane helix</keyword>
<dbReference type="OrthoDB" id="427480at2759"/>
<feature type="transmembrane region" description="Helical" evidence="1">
    <location>
        <begin position="517"/>
        <end position="536"/>
    </location>
</feature>
<accession>A0A6P6RVM0</accession>
<dbReference type="InterPro" id="IPR004147">
    <property type="entry name" value="ABC1_dom"/>
</dbReference>
<evidence type="ECO:0000313" key="3">
    <source>
        <dbReference type="Proteomes" id="UP000515125"/>
    </source>
</evidence>
<reference evidence="4" key="1">
    <citation type="submission" date="2025-08" db="UniProtKB">
        <authorList>
            <consortium name="RefSeq"/>
        </authorList>
    </citation>
    <scope>IDENTIFICATION</scope>
</reference>
<protein>
    <submittedName>
        <fullName evidence="4">Uncharacterized protein LOC34622860</fullName>
    </submittedName>
</protein>
<dbReference type="RefSeq" id="XP_026191155.1">
    <property type="nucleotide sequence ID" value="XM_026335370.1"/>
</dbReference>
<dbReference type="PANTHER" id="PTHR45890">
    <property type="entry name" value="AARF DOMAIN CONTAINING KINASE 2 (PREDICTED)"/>
    <property type="match status" value="1"/>
</dbReference>
<keyword evidence="3" id="KW-1185">Reference proteome</keyword>